<proteinExistence type="predicted"/>
<evidence type="ECO:0000313" key="1">
    <source>
        <dbReference type="EMBL" id="TYH02179.1"/>
    </source>
</evidence>
<evidence type="ECO:0000313" key="2">
    <source>
        <dbReference type="Proteomes" id="UP000323506"/>
    </source>
</evidence>
<dbReference type="AlphaFoldDB" id="A0A5D2FCB5"/>
<gene>
    <name evidence="1" type="ORF">ES288_A09G118300v1</name>
</gene>
<sequence length="101" mass="11151">MAARKKINGKGSALCMLLSLLLFYHCFSLCYGCYFRFFFALFESFEGGDGMEQRSQASGRRAGGGARGGAATALRLGFLFFLLKVKVMSFWARFSLGLGDF</sequence>
<organism evidence="1 2">
    <name type="scientific">Gossypium darwinii</name>
    <name type="common">Darwin's cotton</name>
    <name type="synonym">Gossypium barbadense var. darwinii</name>
    <dbReference type="NCBI Taxonomy" id="34276"/>
    <lineage>
        <taxon>Eukaryota</taxon>
        <taxon>Viridiplantae</taxon>
        <taxon>Streptophyta</taxon>
        <taxon>Embryophyta</taxon>
        <taxon>Tracheophyta</taxon>
        <taxon>Spermatophyta</taxon>
        <taxon>Magnoliopsida</taxon>
        <taxon>eudicotyledons</taxon>
        <taxon>Gunneridae</taxon>
        <taxon>Pentapetalae</taxon>
        <taxon>rosids</taxon>
        <taxon>malvids</taxon>
        <taxon>Malvales</taxon>
        <taxon>Malvaceae</taxon>
        <taxon>Malvoideae</taxon>
        <taxon>Gossypium</taxon>
    </lineage>
</organism>
<keyword evidence="2" id="KW-1185">Reference proteome</keyword>
<name>A0A5D2FCB5_GOSDA</name>
<dbReference type="EMBL" id="CM017696">
    <property type="protein sequence ID" value="TYH02179.1"/>
    <property type="molecule type" value="Genomic_DNA"/>
</dbReference>
<protein>
    <submittedName>
        <fullName evidence="1">Uncharacterized protein</fullName>
    </submittedName>
</protein>
<reference evidence="1 2" key="1">
    <citation type="submission" date="2019-06" db="EMBL/GenBank/DDBJ databases">
        <title>WGS assembly of Gossypium darwinii.</title>
        <authorList>
            <person name="Chen Z.J."/>
            <person name="Sreedasyam A."/>
            <person name="Ando A."/>
            <person name="Song Q."/>
            <person name="De L."/>
            <person name="Hulse-Kemp A."/>
            <person name="Ding M."/>
            <person name="Ye W."/>
            <person name="Kirkbride R."/>
            <person name="Jenkins J."/>
            <person name="Plott C."/>
            <person name="Lovell J."/>
            <person name="Lin Y.-M."/>
            <person name="Vaughn R."/>
            <person name="Liu B."/>
            <person name="Li W."/>
            <person name="Simpson S."/>
            <person name="Scheffler B."/>
            <person name="Saski C."/>
            <person name="Grover C."/>
            <person name="Hu G."/>
            <person name="Conover J."/>
            <person name="Carlson J."/>
            <person name="Shu S."/>
            <person name="Boston L."/>
            <person name="Williams M."/>
            <person name="Peterson D."/>
            <person name="Mcgee K."/>
            <person name="Jones D."/>
            <person name="Wendel J."/>
            <person name="Stelly D."/>
            <person name="Grimwood J."/>
            <person name="Schmutz J."/>
        </authorList>
    </citation>
    <scope>NUCLEOTIDE SEQUENCE [LARGE SCALE GENOMIC DNA]</scope>
    <source>
        <strain evidence="1">1808015.09</strain>
    </source>
</reference>
<dbReference type="Proteomes" id="UP000323506">
    <property type="component" value="Chromosome A09"/>
</dbReference>
<accession>A0A5D2FCB5</accession>